<dbReference type="GO" id="GO:0005975">
    <property type="term" value="P:carbohydrate metabolic process"/>
    <property type="evidence" value="ECO:0007669"/>
    <property type="project" value="InterPro"/>
</dbReference>
<dbReference type="InterPro" id="IPR011583">
    <property type="entry name" value="Chitinase_II/V-like_cat"/>
</dbReference>
<evidence type="ECO:0000256" key="2">
    <source>
        <dbReference type="SAM" id="SignalP"/>
    </source>
</evidence>
<organism evidence="4 5">
    <name type="scientific">Coemansia spiralis</name>
    <dbReference type="NCBI Taxonomy" id="417178"/>
    <lineage>
        <taxon>Eukaryota</taxon>
        <taxon>Fungi</taxon>
        <taxon>Fungi incertae sedis</taxon>
        <taxon>Zoopagomycota</taxon>
        <taxon>Kickxellomycotina</taxon>
        <taxon>Kickxellomycetes</taxon>
        <taxon>Kickxellales</taxon>
        <taxon>Kickxellaceae</taxon>
        <taxon>Coemansia</taxon>
    </lineage>
</organism>
<dbReference type="GO" id="GO:0008061">
    <property type="term" value="F:chitin binding"/>
    <property type="evidence" value="ECO:0007669"/>
    <property type="project" value="InterPro"/>
</dbReference>
<evidence type="ECO:0000313" key="5">
    <source>
        <dbReference type="Proteomes" id="UP001151516"/>
    </source>
</evidence>
<dbReference type="Gene3D" id="3.20.20.80">
    <property type="entry name" value="Glycosidases"/>
    <property type="match status" value="1"/>
</dbReference>
<feature type="domain" description="GH18" evidence="3">
    <location>
        <begin position="30"/>
        <end position="405"/>
    </location>
</feature>
<dbReference type="PANTHER" id="PTHR11177">
    <property type="entry name" value="CHITINASE"/>
    <property type="match status" value="1"/>
</dbReference>
<dbReference type="GO" id="GO:0005576">
    <property type="term" value="C:extracellular region"/>
    <property type="evidence" value="ECO:0007669"/>
    <property type="project" value="TreeGrafter"/>
</dbReference>
<comment type="caution">
    <text evidence="4">The sequence shown here is derived from an EMBL/GenBank/DDBJ whole genome shotgun (WGS) entry which is preliminary data.</text>
</comment>
<dbReference type="InterPro" id="IPR029070">
    <property type="entry name" value="Chitinase_insertion_sf"/>
</dbReference>
<feature type="chain" id="PRO_5040986270" description="GH18 domain-containing protein" evidence="2">
    <location>
        <begin position="29"/>
        <end position="405"/>
    </location>
</feature>
<dbReference type="GO" id="GO:0004568">
    <property type="term" value="F:chitinase activity"/>
    <property type="evidence" value="ECO:0007669"/>
    <property type="project" value="TreeGrafter"/>
</dbReference>
<sequence>MRSFTHICSAAIAALFVGLASHSIPARAADVIFGYLPTWQADKAEGVDLAKYTHITIAFAIPDQNGHITMDNRDSMMAEWMPKLAEGHTKVLVSLGGWTGSKHFSPLLKDPKKRSHMIDEMTQWMQEFGFDGWDIDFEYPGRQGNSCHQFDAREDTPNFLLFLKDLRHRMDSEFGESTKLITIATHFQPFSGSQGPMSDVSEFANYVDYFNPMLYDFNGVWSDTTGPNAPLDYAKGKALQSSFKSSIQSWIDAGIPASKINAGLPFYGRTVTAHGDMASSPDMYQPLSKTIPRGDGDDKEESDISCGGPKLFSGIWKYANLRSEGVLDSPDSATAPWIRRYDNATNTPWLFNKETRDFVSYDDTTSINAKAGFAAEKGLAGVMIWPITNDYDNELVNAALSAFNA</sequence>
<dbReference type="OrthoDB" id="76388at2759"/>
<evidence type="ECO:0000259" key="3">
    <source>
        <dbReference type="PROSITE" id="PS51910"/>
    </source>
</evidence>
<dbReference type="Proteomes" id="UP001151516">
    <property type="component" value="Unassembled WGS sequence"/>
</dbReference>
<accession>A0A9W8GKN3</accession>
<feature type="region of interest" description="Disordered" evidence="1">
    <location>
        <begin position="278"/>
        <end position="302"/>
    </location>
</feature>
<keyword evidence="5" id="KW-1185">Reference proteome</keyword>
<evidence type="ECO:0000256" key="1">
    <source>
        <dbReference type="SAM" id="MobiDB-lite"/>
    </source>
</evidence>
<dbReference type="PANTHER" id="PTHR11177:SF392">
    <property type="entry name" value="HAP41P"/>
    <property type="match status" value="1"/>
</dbReference>
<gene>
    <name evidence="4" type="ORF">IWW39_003721</name>
</gene>
<feature type="signal peptide" evidence="2">
    <location>
        <begin position="1"/>
        <end position="28"/>
    </location>
</feature>
<dbReference type="InterPro" id="IPR050314">
    <property type="entry name" value="Glycosyl_Hydrlase_18"/>
</dbReference>
<dbReference type="SMART" id="SM00636">
    <property type="entry name" value="Glyco_18"/>
    <property type="match status" value="1"/>
</dbReference>
<dbReference type="PROSITE" id="PS51910">
    <property type="entry name" value="GH18_2"/>
    <property type="match status" value="1"/>
</dbReference>
<dbReference type="InterPro" id="IPR001223">
    <property type="entry name" value="Glyco_hydro18_cat"/>
</dbReference>
<evidence type="ECO:0000313" key="4">
    <source>
        <dbReference type="EMBL" id="KAJ2686293.1"/>
    </source>
</evidence>
<reference evidence="4" key="1">
    <citation type="submission" date="2022-07" db="EMBL/GenBank/DDBJ databases">
        <title>Phylogenomic reconstructions and comparative analyses of Kickxellomycotina fungi.</title>
        <authorList>
            <person name="Reynolds N.K."/>
            <person name="Stajich J.E."/>
            <person name="Barry K."/>
            <person name="Grigoriev I.V."/>
            <person name="Crous P."/>
            <person name="Smith M.E."/>
        </authorList>
    </citation>
    <scope>NUCLEOTIDE SEQUENCE</scope>
    <source>
        <strain evidence="4">CBS 109367</strain>
    </source>
</reference>
<keyword evidence="2" id="KW-0732">Signal</keyword>
<dbReference type="GO" id="GO:0006032">
    <property type="term" value="P:chitin catabolic process"/>
    <property type="evidence" value="ECO:0007669"/>
    <property type="project" value="TreeGrafter"/>
</dbReference>
<proteinExistence type="predicted"/>
<dbReference type="InterPro" id="IPR017853">
    <property type="entry name" value="GH"/>
</dbReference>
<protein>
    <recommendedName>
        <fullName evidence="3">GH18 domain-containing protein</fullName>
    </recommendedName>
</protein>
<dbReference type="SUPFAM" id="SSF54556">
    <property type="entry name" value="Chitinase insertion domain"/>
    <property type="match status" value="1"/>
</dbReference>
<dbReference type="Gene3D" id="3.10.50.10">
    <property type="match status" value="1"/>
</dbReference>
<name>A0A9W8GKN3_9FUNG</name>
<dbReference type="SUPFAM" id="SSF51445">
    <property type="entry name" value="(Trans)glycosidases"/>
    <property type="match status" value="1"/>
</dbReference>
<dbReference type="Pfam" id="PF00704">
    <property type="entry name" value="Glyco_hydro_18"/>
    <property type="match status" value="1"/>
</dbReference>
<dbReference type="AlphaFoldDB" id="A0A9W8GKN3"/>
<dbReference type="EMBL" id="JANBTX010000114">
    <property type="protein sequence ID" value="KAJ2686293.1"/>
    <property type="molecule type" value="Genomic_DNA"/>
</dbReference>